<name>A0ABD3G474_9STRA</name>
<comment type="caution">
    <text evidence="1">The sequence shown here is derived from an EMBL/GenBank/DDBJ whole genome shotgun (WGS) entry which is preliminary data.</text>
</comment>
<dbReference type="AlphaFoldDB" id="A0ABD3G474"/>
<dbReference type="EMBL" id="JBIMZQ010000003">
    <property type="protein sequence ID" value="KAL3672805.1"/>
    <property type="molecule type" value="Genomic_DNA"/>
</dbReference>
<keyword evidence="2" id="KW-1185">Reference proteome</keyword>
<accession>A0ABD3G474</accession>
<gene>
    <name evidence="1" type="ORF">V7S43_019076</name>
</gene>
<organism evidence="1 2">
    <name type="scientific">Phytophthora oleae</name>
    <dbReference type="NCBI Taxonomy" id="2107226"/>
    <lineage>
        <taxon>Eukaryota</taxon>
        <taxon>Sar</taxon>
        <taxon>Stramenopiles</taxon>
        <taxon>Oomycota</taxon>
        <taxon>Peronosporomycetes</taxon>
        <taxon>Peronosporales</taxon>
        <taxon>Peronosporaceae</taxon>
        <taxon>Phytophthora</taxon>
    </lineage>
</organism>
<reference evidence="1 2" key="1">
    <citation type="submission" date="2024-09" db="EMBL/GenBank/DDBJ databases">
        <title>Genome sequencing and assembly of Phytophthora oleae, isolate VK10A, causative agent of rot of olive drupes.</title>
        <authorList>
            <person name="Conti Taguali S."/>
            <person name="Riolo M."/>
            <person name="La Spada F."/>
            <person name="Cacciola S.O."/>
            <person name="Dionisio G."/>
        </authorList>
    </citation>
    <scope>NUCLEOTIDE SEQUENCE [LARGE SCALE GENOMIC DNA]</scope>
    <source>
        <strain evidence="1 2">VK10A</strain>
    </source>
</reference>
<evidence type="ECO:0000313" key="2">
    <source>
        <dbReference type="Proteomes" id="UP001632037"/>
    </source>
</evidence>
<sequence>MYYNALVLALHTRTAGHKQVVARRQPTREGSCLTSQGHQQQQLNPTGTSLLRVYTSITCISLSFVDNSGMRSFFVFLYLWQYQR</sequence>
<dbReference type="Proteomes" id="UP001632037">
    <property type="component" value="Unassembled WGS sequence"/>
</dbReference>
<protein>
    <submittedName>
        <fullName evidence="1">Uncharacterized protein</fullName>
    </submittedName>
</protein>
<evidence type="ECO:0000313" key="1">
    <source>
        <dbReference type="EMBL" id="KAL3672805.1"/>
    </source>
</evidence>
<proteinExistence type="predicted"/>